<reference evidence="2 3" key="1">
    <citation type="submission" date="2021-10" db="EMBL/GenBank/DDBJ databases">
        <title>Anaerobic single-cell dispensing facilitates the cultivation of human gut bacteria.</title>
        <authorList>
            <person name="Afrizal A."/>
        </authorList>
    </citation>
    <scope>NUCLEOTIDE SEQUENCE [LARGE SCALE GENOMIC DNA]</scope>
    <source>
        <strain evidence="2 3">CLA-AA-H270</strain>
    </source>
</reference>
<accession>A0AAW4VX15</accession>
<dbReference type="RefSeq" id="WP_195386886.1">
    <property type="nucleotide sequence ID" value="NZ_DBGBNA010000110.1"/>
</dbReference>
<dbReference type="EMBL" id="JAJEPX010000001">
    <property type="protein sequence ID" value="MCC2175576.1"/>
    <property type="molecule type" value="Genomic_DNA"/>
</dbReference>
<organism evidence="2 3">
    <name type="scientific">Agathobaculum butyriciproducens</name>
    <dbReference type="NCBI Taxonomy" id="1628085"/>
    <lineage>
        <taxon>Bacteria</taxon>
        <taxon>Bacillati</taxon>
        <taxon>Bacillota</taxon>
        <taxon>Clostridia</taxon>
        <taxon>Eubacteriales</taxon>
        <taxon>Butyricicoccaceae</taxon>
        <taxon>Agathobaculum</taxon>
    </lineage>
</organism>
<dbReference type="AlphaFoldDB" id="A0AAW4VX15"/>
<name>A0AAW4VX15_9FIRM</name>
<comment type="caution">
    <text evidence="2">The sequence shown here is derived from an EMBL/GenBank/DDBJ whole genome shotgun (WGS) entry which is preliminary data.</text>
</comment>
<sequence length="176" mass="18389">MKKIKKRGAVYGVIALLLCAAAYLNWSYVDTPEDLLAAQQTDTQADTQTDASADSTAGEGDYFASSRLTRTQARDEAVSTLKELSESDTADQSAKDDAAAQISALADDTVAEANIESLIRAKGYEDAVVMLGDGSANIVVAPPDGGLQAEDVAVIRDIVISETGMTAGQIKIVEAS</sequence>
<dbReference type="InterPro" id="IPR024232">
    <property type="entry name" value="SpoIIIAH"/>
</dbReference>
<dbReference type="InterPro" id="IPR038503">
    <property type="entry name" value="SpoIIIAH_sf"/>
</dbReference>
<dbReference type="GeneID" id="98661037"/>
<gene>
    <name evidence="2" type="ORF">LKD22_00270</name>
</gene>
<dbReference type="Proteomes" id="UP001298753">
    <property type="component" value="Unassembled WGS sequence"/>
</dbReference>
<keyword evidence="3" id="KW-1185">Reference proteome</keyword>
<evidence type="ECO:0000313" key="2">
    <source>
        <dbReference type="EMBL" id="MCC2175576.1"/>
    </source>
</evidence>
<protein>
    <submittedName>
        <fullName evidence="2">SpoIIIAH-like family protein</fullName>
    </submittedName>
</protein>
<proteinExistence type="predicted"/>
<dbReference type="Pfam" id="PF12685">
    <property type="entry name" value="SpoIIIAH"/>
    <property type="match status" value="1"/>
</dbReference>
<evidence type="ECO:0000256" key="1">
    <source>
        <dbReference type="SAM" id="MobiDB-lite"/>
    </source>
</evidence>
<feature type="compositionally biased region" description="Low complexity" evidence="1">
    <location>
        <begin position="41"/>
        <end position="57"/>
    </location>
</feature>
<evidence type="ECO:0000313" key="3">
    <source>
        <dbReference type="Proteomes" id="UP001298753"/>
    </source>
</evidence>
<dbReference type="Gene3D" id="1.10.287.4300">
    <property type="entry name" value="Stage III sporulation protein AH-like"/>
    <property type="match status" value="1"/>
</dbReference>
<feature type="region of interest" description="Disordered" evidence="1">
    <location>
        <begin position="41"/>
        <end position="66"/>
    </location>
</feature>